<dbReference type="InterPro" id="IPR014748">
    <property type="entry name" value="Enoyl-CoA_hydra_C"/>
</dbReference>
<reference evidence="3" key="1">
    <citation type="submission" date="2020-04" db="EMBL/GenBank/DDBJ databases">
        <title>A desert anoxygenic phototrophic bacterium fixes CO2 using RubisCO under aerobic conditions.</title>
        <authorList>
            <person name="Tang K."/>
        </authorList>
    </citation>
    <scope>NUCLEOTIDE SEQUENCE [LARGE SCALE GENOMIC DNA]</scope>
    <source>
        <strain evidence="3">MIMtkB3</strain>
    </source>
</reference>
<accession>A0A858R413</accession>
<evidence type="ECO:0000256" key="1">
    <source>
        <dbReference type="ARBA" id="ARBA00005254"/>
    </source>
</evidence>
<dbReference type="SUPFAM" id="SSF52096">
    <property type="entry name" value="ClpP/crotonase"/>
    <property type="match status" value="1"/>
</dbReference>
<organism evidence="3 4">
    <name type="scientific">Aerophototrophica crusticola</name>
    <dbReference type="NCBI Taxonomy" id="1709002"/>
    <lineage>
        <taxon>Bacteria</taxon>
        <taxon>Pseudomonadati</taxon>
        <taxon>Pseudomonadota</taxon>
        <taxon>Alphaproteobacteria</taxon>
        <taxon>Rhodospirillales</taxon>
        <taxon>Rhodospirillaceae</taxon>
        <taxon>Aerophototrophica</taxon>
    </lineage>
</organism>
<evidence type="ECO:0000313" key="3">
    <source>
        <dbReference type="EMBL" id="QJE72179.1"/>
    </source>
</evidence>
<dbReference type="InterPro" id="IPR029045">
    <property type="entry name" value="ClpP/crotonase-like_dom_sf"/>
</dbReference>
<dbReference type="InterPro" id="IPR018376">
    <property type="entry name" value="Enoyl-CoA_hyd/isom_CS"/>
</dbReference>
<dbReference type="Proteomes" id="UP000501891">
    <property type="component" value="Chromosome"/>
</dbReference>
<dbReference type="PANTHER" id="PTHR42964">
    <property type="entry name" value="ENOYL-COA HYDRATASE"/>
    <property type="match status" value="1"/>
</dbReference>
<gene>
    <name evidence="3" type="ORF">HHL28_02830</name>
</gene>
<name>A0A858R413_9PROT</name>
<dbReference type="EMBL" id="CP051775">
    <property type="protein sequence ID" value="QJE72179.1"/>
    <property type="molecule type" value="Genomic_DNA"/>
</dbReference>
<evidence type="ECO:0000313" key="4">
    <source>
        <dbReference type="Proteomes" id="UP000501891"/>
    </source>
</evidence>
<dbReference type="GO" id="GO:0016853">
    <property type="term" value="F:isomerase activity"/>
    <property type="evidence" value="ECO:0007669"/>
    <property type="project" value="UniProtKB-KW"/>
</dbReference>
<dbReference type="InterPro" id="IPR051683">
    <property type="entry name" value="Enoyl-CoA_Hydratase/Isomerase"/>
</dbReference>
<dbReference type="Pfam" id="PF00378">
    <property type="entry name" value="ECH_1"/>
    <property type="match status" value="1"/>
</dbReference>
<dbReference type="CDD" id="cd06558">
    <property type="entry name" value="crotonase-like"/>
    <property type="match status" value="1"/>
</dbReference>
<proteinExistence type="inferred from homology"/>
<dbReference type="KEGG" id="acru:HHL28_02830"/>
<protein>
    <submittedName>
        <fullName evidence="3">Enoyl-CoA hydratase/isomerase family protein</fullName>
    </submittedName>
</protein>
<evidence type="ECO:0000256" key="2">
    <source>
        <dbReference type="RuleBase" id="RU003707"/>
    </source>
</evidence>
<sequence length="270" mass="28283">MSAAESGAASDAVLVTGTGTPVATVTLNRPEVHNAFNDGVIAELTAAFQALGADPAVRVVLLRGNGPSFSAGGDLNWMRRMAGYTVEQNREDALGLARMLRTLNELPKPTVAVIHGNAFAGACGLVSACDIALAADHVQFALTEVRLGLIPATIGPYVAAAIGPRACRRYFLTAERFGAADALRLGLVHEVLPADGLEPAVQKLVGHLLAGGPNALAESKRLVRDIAFRPLDDALMADTADRIAAARASDEGREGVSSFLEKRKPNWVRS</sequence>
<dbReference type="PROSITE" id="PS00166">
    <property type="entry name" value="ENOYL_COA_HYDRATASE"/>
    <property type="match status" value="1"/>
</dbReference>
<dbReference type="Gene3D" id="1.10.12.10">
    <property type="entry name" value="Lyase 2-enoyl-coa Hydratase, Chain A, domain 2"/>
    <property type="match status" value="1"/>
</dbReference>
<dbReference type="InterPro" id="IPR001753">
    <property type="entry name" value="Enoyl-CoA_hydra/iso"/>
</dbReference>
<keyword evidence="4" id="KW-1185">Reference proteome</keyword>
<comment type="similarity">
    <text evidence="1 2">Belongs to the enoyl-CoA hydratase/isomerase family.</text>
</comment>
<dbReference type="AlphaFoldDB" id="A0A858R413"/>
<dbReference type="PANTHER" id="PTHR42964:SF1">
    <property type="entry name" value="POLYKETIDE BIOSYNTHESIS ENOYL-COA HYDRATASE PKSH-RELATED"/>
    <property type="match status" value="1"/>
</dbReference>
<dbReference type="GO" id="GO:0008300">
    <property type="term" value="P:isoprenoid catabolic process"/>
    <property type="evidence" value="ECO:0007669"/>
    <property type="project" value="TreeGrafter"/>
</dbReference>
<dbReference type="Gene3D" id="3.90.226.10">
    <property type="entry name" value="2-enoyl-CoA Hydratase, Chain A, domain 1"/>
    <property type="match status" value="1"/>
</dbReference>